<accession>A0A248LGE7</accession>
<dbReference type="EMBL" id="CP022115">
    <property type="protein sequence ID" value="ASJ23529.1"/>
    <property type="molecule type" value="Genomic_DNA"/>
</dbReference>
<feature type="domain" description="GGDEF" evidence="3">
    <location>
        <begin position="245"/>
        <end position="379"/>
    </location>
</feature>
<dbReference type="AlphaFoldDB" id="A0A248LGE7"/>
<organism evidence="4 5">
    <name type="scientific">Laribacter hongkongensis</name>
    <dbReference type="NCBI Taxonomy" id="168471"/>
    <lineage>
        <taxon>Bacteria</taxon>
        <taxon>Pseudomonadati</taxon>
        <taxon>Pseudomonadota</taxon>
        <taxon>Betaproteobacteria</taxon>
        <taxon>Neisseriales</taxon>
        <taxon>Aquaspirillaceae</taxon>
        <taxon>Laribacter</taxon>
    </lineage>
</organism>
<dbReference type="Gene3D" id="3.30.70.270">
    <property type="match status" value="1"/>
</dbReference>
<dbReference type="InterPro" id="IPR003018">
    <property type="entry name" value="GAF"/>
</dbReference>
<dbReference type="InterPro" id="IPR043128">
    <property type="entry name" value="Rev_trsase/Diguanyl_cyclase"/>
</dbReference>
<sequence length="379" mass="41086">MTAAKSSLPLADAKNMPALAQEVMQLRQETALLQQLLQLAEQVAAGLQLNEVLDRVYDGFRHLIPYDRIGCALLEEDGKTLTAVWSRSESHVPRIGLGFRRTGIGLGLERLLQSGRPRILNNLQLYLADHPGSEATRLIVAEGMRSSLTCPLLAQGRPVGFLFFSSMRPHTYREEHEQAFMGIARQLALLIERGQMCERLQLLNHELLQAKNQLEVRATYDPLTQLLNRGAILEGLSQSCCDPSQPLAVILADIDHFKNVNDVHGHQAGDMALEAVARRLGRVLRGGDAVGRYGGEEFLIVLPGATPDVAMIVAERLRQAVAGEPVDLGGGRSQSLTLSLGVCCQAGGQAHDVACLIAEADQALYAAKAGGRNQVMLAA</sequence>
<evidence type="ECO:0000256" key="2">
    <source>
        <dbReference type="ARBA" id="ARBA00034247"/>
    </source>
</evidence>
<dbReference type="InterPro" id="IPR000160">
    <property type="entry name" value="GGDEF_dom"/>
</dbReference>
<dbReference type="CDD" id="cd01949">
    <property type="entry name" value="GGDEF"/>
    <property type="match status" value="1"/>
</dbReference>
<dbReference type="FunFam" id="3.30.70.270:FF:000001">
    <property type="entry name" value="Diguanylate cyclase domain protein"/>
    <property type="match status" value="1"/>
</dbReference>
<reference evidence="5" key="1">
    <citation type="submission" date="2017-06" db="EMBL/GenBank/DDBJ databases">
        <title>Whole genome sequence of Laribacter hongkongensis LHGZ1.</title>
        <authorList>
            <person name="Chen D."/>
            <person name="Wu H."/>
            <person name="Chen J."/>
        </authorList>
    </citation>
    <scope>NUCLEOTIDE SEQUENCE [LARGE SCALE GENOMIC DNA]</scope>
    <source>
        <strain evidence="5">LHGZ1</strain>
    </source>
</reference>
<dbReference type="InterPro" id="IPR029787">
    <property type="entry name" value="Nucleotide_cyclase"/>
</dbReference>
<dbReference type="OrthoDB" id="9813903at2"/>
<dbReference type="GO" id="GO:0043709">
    <property type="term" value="P:cell adhesion involved in single-species biofilm formation"/>
    <property type="evidence" value="ECO:0007669"/>
    <property type="project" value="TreeGrafter"/>
</dbReference>
<dbReference type="SUPFAM" id="SSF55781">
    <property type="entry name" value="GAF domain-like"/>
    <property type="match status" value="1"/>
</dbReference>
<dbReference type="Proteomes" id="UP000197424">
    <property type="component" value="Chromosome"/>
</dbReference>
<dbReference type="SMART" id="SM00065">
    <property type="entry name" value="GAF"/>
    <property type="match status" value="1"/>
</dbReference>
<dbReference type="SUPFAM" id="SSF55073">
    <property type="entry name" value="Nucleotide cyclase"/>
    <property type="match status" value="1"/>
</dbReference>
<dbReference type="GO" id="GO:0005886">
    <property type="term" value="C:plasma membrane"/>
    <property type="evidence" value="ECO:0007669"/>
    <property type="project" value="TreeGrafter"/>
</dbReference>
<dbReference type="SMART" id="SM00267">
    <property type="entry name" value="GGDEF"/>
    <property type="match status" value="1"/>
</dbReference>
<dbReference type="Pfam" id="PF13185">
    <property type="entry name" value="GAF_2"/>
    <property type="match status" value="1"/>
</dbReference>
<dbReference type="Gene3D" id="3.30.450.40">
    <property type="match status" value="1"/>
</dbReference>
<dbReference type="NCBIfam" id="TIGR00254">
    <property type="entry name" value="GGDEF"/>
    <property type="match status" value="1"/>
</dbReference>
<dbReference type="EC" id="2.7.7.65" evidence="1"/>
<dbReference type="RefSeq" id="WP_088860150.1">
    <property type="nucleotide sequence ID" value="NZ_CP022115.1"/>
</dbReference>
<dbReference type="GO" id="GO:1902201">
    <property type="term" value="P:negative regulation of bacterial-type flagellum-dependent cell motility"/>
    <property type="evidence" value="ECO:0007669"/>
    <property type="project" value="TreeGrafter"/>
</dbReference>
<dbReference type="InterPro" id="IPR050469">
    <property type="entry name" value="Diguanylate_Cyclase"/>
</dbReference>
<proteinExistence type="predicted"/>
<dbReference type="PANTHER" id="PTHR45138">
    <property type="entry name" value="REGULATORY COMPONENTS OF SENSORY TRANSDUCTION SYSTEM"/>
    <property type="match status" value="1"/>
</dbReference>
<dbReference type="Pfam" id="PF00990">
    <property type="entry name" value="GGDEF"/>
    <property type="match status" value="1"/>
</dbReference>
<evidence type="ECO:0000313" key="5">
    <source>
        <dbReference type="Proteomes" id="UP000197424"/>
    </source>
</evidence>
<name>A0A248LGE7_9NEIS</name>
<evidence type="ECO:0000313" key="4">
    <source>
        <dbReference type="EMBL" id="ASJ23529.1"/>
    </source>
</evidence>
<evidence type="ECO:0000259" key="3">
    <source>
        <dbReference type="PROSITE" id="PS50887"/>
    </source>
</evidence>
<dbReference type="PANTHER" id="PTHR45138:SF9">
    <property type="entry name" value="DIGUANYLATE CYCLASE DGCM-RELATED"/>
    <property type="match status" value="1"/>
</dbReference>
<gene>
    <name evidence="4" type="ORF">LHGZ1_0698</name>
</gene>
<protein>
    <recommendedName>
        <fullName evidence="1">diguanylate cyclase</fullName>
        <ecNumber evidence="1">2.7.7.65</ecNumber>
    </recommendedName>
</protein>
<dbReference type="PROSITE" id="PS50887">
    <property type="entry name" value="GGDEF"/>
    <property type="match status" value="1"/>
</dbReference>
<dbReference type="GO" id="GO:0052621">
    <property type="term" value="F:diguanylate cyclase activity"/>
    <property type="evidence" value="ECO:0007669"/>
    <property type="project" value="UniProtKB-EC"/>
</dbReference>
<dbReference type="InterPro" id="IPR029016">
    <property type="entry name" value="GAF-like_dom_sf"/>
</dbReference>
<evidence type="ECO:0000256" key="1">
    <source>
        <dbReference type="ARBA" id="ARBA00012528"/>
    </source>
</evidence>
<comment type="catalytic activity">
    <reaction evidence="2">
        <text>2 GTP = 3',3'-c-di-GMP + 2 diphosphate</text>
        <dbReference type="Rhea" id="RHEA:24898"/>
        <dbReference type="ChEBI" id="CHEBI:33019"/>
        <dbReference type="ChEBI" id="CHEBI:37565"/>
        <dbReference type="ChEBI" id="CHEBI:58805"/>
        <dbReference type="EC" id="2.7.7.65"/>
    </reaction>
</comment>